<keyword evidence="3" id="KW-1185">Reference proteome</keyword>
<reference evidence="2 3" key="1">
    <citation type="submission" date="2012-02" db="EMBL/GenBank/DDBJ databases">
        <title>Complete sequence of chromosome of Singulisphaera acidiphila DSM 18658.</title>
        <authorList>
            <consortium name="US DOE Joint Genome Institute (JGI-PGF)"/>
            <person name="Lucas S."/>
            <person name="Copeland A."/>
            <person name="Lapidus A."/>
            <person name="Glavina del Rio T."/>
            <person name="Dalin E."/>
            <person name="Tice H."/>
            <person name="Bruce D."/>
            <person name="Goodwin L."/>
            <person name="Pitluck S."/>
            <person name="Peters L."/>
            <person name="Ovchinnikova G."/>
            <person name="Chertkov O."/>
            <person name="Kyrpides N."/>
            <person name="Mavromatis K."/>
            <person name="Ivanova N."/>
            <person name="Brettin T."/>
            <person name="Detter J.C."/>
            <person name="Han C."/>
            <person name="Larimer F."/>
            <person name="Land M."/>
            <person name="Hauser L."/>
            <person name="Markowitz V."/>
            <person name="Cheng J.-F."/>
            <person name="Hugenholtz P."/>
            <person name="Woyke T."/>
            <person name="Wu D."/>
            <person name="Tindall B."/>
            <person name="Pomrenke H."/>
            <person name="Brambilla E."/>
            <person name="Klenk H.-P."/>
            <person name="Eisen J.A."/>
        </authorList>
    </citation>
    <scope>NUCLEOTIDE SEQUENCE [LARGE SCALE GENOMIC DNA]</scope>
    <source>
        <strain evidence="3">ATCC BAA-1392 / DSM 18658 / VKM B-2454 / MOB10</strain>
    </source>
</reference>
<dbReference type="NCBIfam" id="TIGR03067">
    <property type="entry name" value="Planc_TIGR03067"/>
    <property type="match status" value="1"/>
</dbReference>
<dbReference type="EMBL" id="CP003364">
    <property type="protein sequence ID" value="AGA30842.1"/>
    <property type="molecule type" value="Genomic_DNA"/>
</dbReference>
<gene>
    <name evidence="2" type="ordered locus">Sinac_6775</name>
</gene>
<dbReference type="RefSeq" id="WP_015249918.1">
    <property type="nucleotide sequence ID" value="NC_019892.1"/>
</dbReference>
<keyword evidence="1" id="KW-0732">Signal</keyword>
<name>L0DNK3_SINAD</name>
<accession>L0DNK3</accession>
<dbReference type="OrthoDB" id="292826at2"/>
<evidence type="ECO:0000313" key="2">
    <source>
        <dbReference type="EMBL" id="AGA30842.1"/>
    </source>
</evidence>
<feature type="signal peptide" evidence="1">
    <location>
        <begin position="1"/>
        <end position="20"/>
    </location>
</feature>
<evidence type="ECO:0008006" key="4">
    <source>
        <dbReference type="Google" id="ProtNLM"/>
    </source>
</evidence>
<dbReference type="AlphaFoldDB" id="L0DNK3"/>
<evidence type="ECO:0000313" key="3">
    <source>
        <dbReference type="Proteomes" id="UP000010798"/>
    </source>
</evidence>
<proteinExistence type="predicted"/>
<dbReference type="InterPro" id="IPR017504">
    <property type="entry name" value="CHP03067_Planctomycetes"/>
</dbReference>
<dbReference type="eggNOG" id="ENOG5033NZP">
    <property type="taxonomic scope" value="Bacteria"/>
</dbReference>
<feature type="chain" id="PRO_5003941014" description="TIGR03067 domain-containing protein" evidence="1">
    <location>
        <begin position="21"/>
        <end position="145"/>
    </location>
</feature>
<organism evidence="2 3">
    <name type="scientific">Singulisphaera acidiphila (strain ATCC BAA-1392 / DSM 18658 / VKM B-2454 / MOB10)</name>
    <dbReference type="NCBI Taxonomy" id="886293"/>
    <lineage>
        <taxon>Bacteria</taxon>
        <taxon>Pseudomonadati</taxon>
        <taxon>Planctomycetota</taxon>
        <taxon>Planctomycetia</taxon>
        <taxon>Isosphaerales</taxon>
        <taxon>Isosphaeraceae</taxon>
        <taxon>Singulisphaera</taxon>
    </lineage>
</organism>
<dbReference type="STRING" id="886293.Sinac_6775"/>
<sequence length="145" mass="16021">MTWQPAIVMMTGLFAAIASGAEDVESETKKIQGTWVLASTESDGKAVASESLKGREVRLVFEDDRVIARMGEKSVSLGTFKLDPSRTPRWYDRIYSDDSLRRGIYRLEGDSLTICLAGIGKDRPTAFGTKQGDGLSLLVYKREKP</sequence>
<dbReference type="HOGENOM" id="CLU_1785610_0_0_0"/>
<evidence type="ECO:0000256" key="1">
    <source>
        <dbReference type="SAM" id="SignalP"/>
    </source>
</evidence>
<dbReference type="KEGG" id="saci:Sinac_6775"/>
<dbReference type="Proteomes" id="UP000010798">
    <property type="component" value="Chromosome"/>
</dbReference>
<protein>
    <recommendedName>
        <fullName evidence="4">TIGR03067 domain-containing protein</fullName>
    </recommendedName>
</protein>